<evidence type="ECO:0000256" key="5">
    <source>
        <dbReference type="ARBA" id="ARBA00023235"/>
    </source>
</evidence>
<keyword evidence="4 6" id="KW-0464">Manganese</keyword>
<comment type="catalytic activity">
    <reaction evidence="6">
        <text>2-deoxy-alpha-D-ribose 1-phosphate = 2-deoxy-D-ribose 5-phosphate</text>
        <dbReference type="Rhea" id="RHEA:27658"/>
        <dbReference type="ChEBI" id="CHEBI:57259"/>
        <dbReference type="ChEBI" id="CHEBI:62877"/>
        <dbReference type="EC" id="5.4.2.7"/>
    </reaction>
</comment>
<feature type="binding site" evidence="6">
    <location>
        <position position="303"/>
    </location>
    <ligand>
        <name>Mn(2+)</name>
        <dbReference type="ChEBI" id="CHEBI:29035"/>
        <label>2</label>
    </ligand>
</feature>
<comment type="function">
    <text evidence="6">Isomerase that catalyzes the conversion of deoxy-ribose 1-phosphate (dRib-1-P) and ribose 1-phosphate (Rib-1-P) to deoxy-ribose 5-phosphate (dRib-5-P) and ribose 5-phosphate (Rib-5-P), respectively.</text>
</comment>
<dbReference type="GO" id="GO:0006018">
    <property type="term" value="P:2-deoxyribose 1-phosphate catabolic process"/>
    <property type="evidence" value="ECO:0007669"/>
    <property type="project" value="UniProtKB-UniRule"/>
</dbReference>
<dbReference type="PIRSF" id="PIRSF001491">
    <property type="entry name" value="Ppentomutase"/>
    <property type="match status" value="1"/>
</dbReference>
<reference evidence="9 12" key="1">
    <citation type="submission" date="2014-04" db="EMBL/GenBank/DDBJ databases">
        <title>Variable characteristics of bacteriocin-producing Streptococcus salivarius strains isolated from Malaysian subjects.</title>
        <authorList>
            <person name="Philip K."/>
            <person name="Barbour A."/>
        </authorList>
    </citation>
    <scope>NUCLEOTIDE SEQUENCE [LARGE SCALE GENOMIC DNA]</scope>
    <source>
        <strain evidence="9 12">NU10</strain>
    </source>
</reference>
<reference evidence="11 13" key="2">
    <citation type="journal article" date="2020" name="Microbiol. Resour. Announc.">
        <title>Complete Genome Sequence of Streptococcus salivarius DB-B5, a Novel Probiotic Candidate Isolated from the Supragingival Plaque of a Healthy Female Subject.</title>
        <authorList>
            <person name="Fields F.R."/>
            <person name="Li X."/>
            <person name="Navarre W.W."/>
            <person name="Naito M."/>
        </authorList>
    </citation>
    <scope>NUCLEOTIDE SEQUENCE [LARGE SCALE GENOMIC DNA]</scope>
    <source>
        <strain evidence="11 13">DB-B5</strain>
    </source>
</reference>
<comment type="pathway">
    <text evidence="6">Carbohydrate degradation; 2-deoxy-D-ribose 1-phosphate degradation; D-glyceraldehyde 3-phosphate and acetaldehyde from 2-deoxy-alpha-D-ribose 1-phosphate: step 1/2.</text>
</comment>
<feature type="domain" description="Metalloenzyme" evidence="8">
    <location>
        <begin position="6"/>
        <end position="391"/>
    </location>
</feature>
<comment type="catalytic activity">
    <reaction evidence="6">
        <text>alpha-D-ribose 1-phosphate = D-ribose 5-phosphate</text>
        <dbReference type="Rhea" id="RHEA:18793"/>
        <dbReference type="ChEBI" id="CHEBI:57720"/>
        <dbReference type="ChEBI" id="CHEBI:78346"/>
        <dbReference type="EC" id="5.4.2.7"/>
    </reaction>
</comment>
<dbReference type="FunFam" id="3.30.70.1250:FF:000001">
    <property type="entry name" value="Phosphopentomutase"/>
    <property type="match status" value="1"/>
</dbReference>
<dbReference type="GO" id="GO:0009117">
    <property type="term" value="P:nucleotide metabolic process"/>
    <property type="evidence" value="ECO:0007669"/>
    <property type="project" value="UniProtKB-UniRule"/>
</dbReference>
<dbReference type="GO" id="GO:0006015">
    <property type="term" value="P:5-phosphoribose 1-diphosphate biosynthetic process"/>
    <property type="evidence" value="ECO:0007669"/>
    <property type="project" value="UniProtKB-UniPathway"/>
</dbReference>
<keyword evidence="5 6" id="KW-0413">Isomerase</keyword>
<dbReference type="Pfam" id="PF01676">
    <property type="entry name" value="Metalloenzyme"/>
    <property type="match status" value="1"/>
</dbReference>
<dbReference type="EMBL" id="JJMT01000004">
    <property type="protein sequence ID" value="KEO46703.1"/>
    <property type="molecule type" value="Genomic_DNA"/>
</dbReference>
<dbReference type="CDD" id="cd16009">
    <property type="entry name" value="PPM"/>
    <property type="match status" value="1"/>
</dbReference>
<feature type="binding site" evidence="6">
    <location>
        <position position="351"/>
    </location>
    <ligand>
        <name>Mn(2+)</name>
        <dbReference type="ChEBI" id="CHEBI:29035"/>
        <label>2</label>
    </ligand>
</feature>
<reference evidence="10" key="3">
    <citation type="submission" date="2023-01" db="EMBL/GenBank/DDBJ databases">
        <title>Human gut microbiome strain richness.</title>
        <authorList>
            <person name="Chen-Liaw A."/>
        </authorList>
    </citation>
    <scope>NUCLEOTIDE SEQUENCE</scope>
    <source>
        <strain evidence="10">1001095st1_G4_1001095IJ_161003</strain>
    </source>
</reference>
<name>A0A074IY63_STRSL</name>
<evidence type="ECO:0000256" key="2">
    <source>
        <dbReference type="ARBA" id="ARBA00022490"/>
    </source>
</evidence>
<evidence type="ECO:0000256" key="3">
    <source>
        <dbReference type="ARBA" id="ARBA00022723"/>
    </source>
</evidence>
<dbReference type="NCBIfam" id="NF003766">
    <property type="entry name" value="PRK05362.1"/>
    <property type="match status" value="1"/>
</dbReference>
<dbReference type="NCBIfam" id="TIGR01696">
    <property type="entry name" value="deoB"/>
    <property type="match status" value="1"/>
</dbReference>
<protein>
    <recommendedName>
        <fullName evidence="6 7">Phosphopentomutase</fullName>
        <ecNumber evidence="6 7">5.4.2.7</ecNumber>
    </recommendedName>
    <alternativeName>
        <fullName evidence="6">Phosphodeoxyribomutase</fullName>
    </alternativeName>
</protein>
<evidence type="ECO:0000313" key="9">
    <source>
        <dbReference type="EMBL" id="KEO46703.1"/>
    </source>
</evidence>
<evidence type="ECO:0000256" key="1">
    <source>
        <dbReference type="ARBA" id="ARBA00010373"/>
    </source>
</evidence>
<evidence type="ECO:0000256" key="6">
    <source>
        <dbReference type="HAMAP-Rule" id="MF_00740"/>
    </source>
</evidence>
<evidence type="ECO:0000313" key="13">
    <source>
        <dbReference type="Proteomes" id="UP000516705"/>
    </source>
</evidence>
<dbReference type="Proteomes" id="UP000027855">
    <property type="component" value="Unassembled WGS sequence"/>
</dbReference>
<evidence type="ECO:0000313" key="10">
    <source>
        <dbReference type="EMBL" id="MDB8613253.1"/>
    </source>
</evidence>
<feature type="binding site" evidence="6">
    <location>
        <position position="339"/>
    </location>
    <ligand>
        <name>Mn(2+)</name>
        <dbReference type="ChEBI" id="CHEBI:29035"/>
        <label>1</label>
    </ligand>
</feature>
<dbReference type="GO" id="GO:0030145">
    <property type="term" value="F:manganese ion binding"/>
    <property type="evidence" value="ECO:0007669"/>
    <property type="project" value="UniProtKB-UniRule"/>
</dbReference>
<evidence type="ECO:0000256" key="4">
    <source>
        <dbReference type="ARBA" id="ARBA00023211"/>
    </source>
</evidence>
<dbReference type="Proteomes" id="UP000516705">
    <property type="component" value="Chromosome"/>
</dbReference>
<keyword evidence="2 6" id="KW-0963">Cytoplasm</keyword>
<proteinExistence type="inferred from homology"/>
<dbReference type="RefSeq" id="WP_002884873.1">
    <property type="nucleotide sequence ID" value="NZ_CAJHJQ010000006.1"/>
</dbReference>
<dbReference type="Proteomes" id="UP001210204">
    <property type="component" value="Unassembled WGS sequence"/>
</dbReference>
<accession>A0A074IY63</accession>
<dbReference type="EMBL" id="CP054153">
    <property type="protein sequence ID" value="QMI50948.1"/>
    <property type="molecule type" value="Genomic_DNA"/>
</dbReference>
<evidence type="ECO:0000313" key="11">
    <source>
        <dbReference type="EMBL" id="QMI50948.1"/>
    </source>
</evidence>
<dbReference type="InterPro" id="IPR010045">
    <property type="entry name" value="DeoB"/>
</dbReference>
<dbReference type="SUPFAM" id="SSF143856">
    <property type="entry name" value="DeoB insert domain-like"/>
    <property type="match status" value="1"/>
</dbReference>
<dbReference type="GO" id="GO:0005829">
    <property type="term" value="C:cytosol"/>
    <property type="evidence" value="ECO:0007669"/>
    <property type="project" value="TreeGrafter"/>
</dbReference>
<keyword evidence="3 6" id="KW-0479">Metal-binding</keyword>
<dbReference type="Gene3D" id="3.30.70.1250">
    <property type="entry name" value="Phosphopentomutase"/>
    <property type="match status" value="1"/>
</dbReference>
<dbReference type="GO" id="GO:0000287">
    <property type="term" value="F:magnesium ion binding"/>
    <property type="evidence" value="ECO:0007669"/>
    <property type="project" value="UniProtKB-UniRule"/>
</dbReference>
<evidence type="ECO:0000259" key="8">
    <source>
        <dbReference type="Pfam" id="PF01676"/>
    </source>
</evidence>
<dbReference type="InterPro" id="IPR006124">
    <property type="entry name" value="Metalloenzyme"/>
</dbReference>
<dbReference type="GO" id="GO:0043094">
    <property type="term" value="P:metabolic compound salvage"/>
    <property type="evidence" value="ECO:0007669"/>
    <property type="project" value="UniProtKB-UniRule"/>
</dbReference>
<dbReference type="Gene3D" id="3.40.720.10">
    <property type="entry name" value="Alkaline Phosphatase, subunit A"/>
    <property type="match status" value="1"/>
</dbReference>
<dbReference type="EC" id="5.4.2.7" evidence="6 7"/>
<feature type="binding site" evidence="6">
    <location>
        <position position="340"/>
    </location>
    <ligand>
        <name>Mn(2+)</name>
        <dbReference type="ChEBI" id="CHEBI:29035"/>
        <label>1</label>
    </ligand>
</feature>
<sequence length="403" mass="44298">MSKFNRMHLVVLDSVGIGAAPDANDFVNAGVPDGASDTLGHISKSVGLNVPNMAKLGLGNIPRETPLKTVPAESNPTGYATKLQEVSLGKDTMTGHWEIMGLNITEPFDTFWNGFPEEILTKIEEFSGRKVIREANKPYSGTAVIEDFGPRQMETGELIIYTSADPVLQIAAHEDVIPLDELYRICEYARSITLERPALLGRIIARPYVGEPGNFTRTSNRRDLAVSPFAPTVLDKLNEAGIDTYAVGKINDIFNGAGINHDMGHNKSNSHGIDNLIKAMTSEDFKHGFSFTNLVDFDALYGHRRDPHGYRDCLHEFDQRLPEIIAAMREDDLLMITADHGNDPTYAGTDHTREYIPFLAYSPSFKGNGLIPVGHFSDISATVAENFGVDKAMIGESFLDKLV</sequence>
<dbReference type="HAMAP" id="MF_00740">
    <property type="entry name" value="Phosphopentomut"/>
    <property type="match status" value="1"/>
</dbReference>
<comment type="cofactor">
    <cofactor evidence="6">
        <name>Mn(2+)</name>
        <dbReference type="ChEBI" id="CHEBI:29035"/>
    </cofactor>
    <text evidence="6">Binds 2 manganese ions.</text>
</comment>
<dbReference type="InterPro" id="IPR017850">
    <property type="entry name" value="Alkaline_phosphatase_core_sf"/>
</dbReference>
<feature type="binding site" evidence="6">
    <location>
        <position position="298"/>
    </location>
    <ligand>
        <name>Mn(2+)</name>
        <dbReference type="ChEBI" id="CHEBI:29035"/>
        <label>2</label>
    </ligand>
</feature>
<evidence type="ECO:0000313" key="12">
    <source>
        <dbReference type="Proteomes" id="UP000027855"/>
    </source>
</evidence>
<comment type="similarity">
    <text evidence="1 6">Belongs to the phosphopentomutase family.</text>
</comment>
<comment type="subcellular location">
    <subcellularLocation>
        <location evidence="6">Cytoplasm</location>
    </subcellularLocation>
</comment>
<gene>
    <name evidence="6" type="primary">deoB</name>
    <name evidence="9" type="ORF">DL07_08270</name>
    <name evidence="11" type="ORF">HRE60_04525</name>
    <name evidence="10" type="ORF">PNU26_02395</name>
</gene>
<dbReference type="InterPro" id="IPR024052">
    <property type="entry name" value="Phosphopentomutase_DeoB_cap_sf"/>
</dbReference>
<dbReference type="AlphaFoldDB" id="A0A074IY63"/>
<feature type="binding site" evidence="6">
    <location>
        <position position="13"/>
    </location>
    <ligand>
        <name>Mn(2+)</name>
        <dbReference type="ChEBI" id="CHEBI:29035"/>
        <label>1</label>
    </ligand>
</feature>
<dbReference type="UniPathway" id="UPA00087">
    <property type="reaction ID" value="UER00173"/>
</dbReference>
<evidence type="ECO:0000256" key="7">
    <source>
        <dbReference type="NCBIfam" id="TIGR01696"/>
    </source>
</evidence>
<dbReference type="PANTHER" id="PTHR21110">
    <property type="entry name" value="PHOSPHOPENTOMUTASE"/>
    <property type="match status" value="1"/>
</dbReference>
<dbReference type="EMBL" id="JAQMJT010000002">
    <property type="protein sequence ID" value="MDB8613253.1"/>
    <property type="molecule type" value="Genomic_DNA"/>
</dbReference>
<dbReference type="PANTHER" id="PTHR21110:SF0">
    <property type="entry name" value="PHOSPHOPENTOMUTASE"/>
    <property type="match status" value="1"/>
</dbReference>
<dbReference type="SUPFAM" id="SSF53649">
    <property type="entry name" value="Alkaline phosphatase-like"/>
    <property type="match status" value="1"/>
</dbReference>
<dbReference type="GO" id="GO:0008973">
    <property type="term" value="F:phosphopentomutase activity"/>
    <property type="evidence" value="ECO:0007669"/>
    <property type="project" value="UniProtKB-UniRule"/>
</dbReference>
<organism evidence="9 12">
    <name type="scientific">Streptococcus salivarius</name>
    <dbReference type="NCBI Taxonomy" id="1304"/>
    <lineage>
        <taxon>Bacteria</taxon>
        <taxon>Bacillati</taxon>
        <taxon>Bacillota</taxon>
        <taxon>Bacilli</taxon>
        <taxon>Lactobacillales</taxon>
        <taxon>Streptococcaceae</taxon>
        <taxon>Streptococcus</taxon>
    </lineage>
</organism>